<sequence>MTPSFEEAIIEAELRLIFFGGERWAMCVMQPTDVTANCSVDLIFNLQWGMLLLVRVRVSEETARTRSWRQRFGVLAYAEPVCMAGKQRFRVFLAACPISAGGFDLFI</sequence>
<proteinExistence type="predicted"/>
<name>A0AAV5DBF5_ELECO</name>
<reference evidence="1" key="2">
    <citation type="submission" date="2021-12" db="EMBL/GenBank/DDBJ databases">
        <title>Resequencing data analysis of finger millet.</title>
        <authorList>
            <person name="Hatakeyama M."/>
            <person name="Aluri S."/>
            <person name="Balachadran M.T."/>
            <person name="Sivarajan S.R."/>
            <person name="Poveda L."/>
            <person name="Shimizu-Inatsugi R."/>
            <person name="Schlapbach R."/>
            <person name="Sreeman S.M."/>
            <person name="Shimizu K.K."/>
        </authorList>
    </citation>
    <scope>NUCLEOTIDE SEQUENCE</scope>
</reference>
<dbReference type="EMBL" id="BQKI01000015">
    <property type="protein sequence ID" value="GJN07758.1"/>
    <property type="molecule type" value="Genomic_DNA"/>
</dbReference>
<reference evidence="1" key="1">
    <citation type="journal article" date="2018" name="DNA Res.">
        <title>Multiple hybrid de novo genome assembly of finger millet, an orphan allotetraploid crop.</title>
        <authorList>
            <person name="Hatakeyama M."/>
            <person name="Aluri S."/>
            <person name="Balachadran M.T."/>
            <person name="Sivarajan S.R."/>
            <person name="Patrignani A."/>
            <person name="Gruter S."/>
            <person name="Poveda L."/>
            <person name="Shimizu-Inatsugi R."/>
            <person name="Baeten J."/>
            <person name="Francoijs K.J."/>
            <person name="Nataraja K.N."/>
            <person name="Reddy Y.A.N."/>
            <person name="Phadnis S."/>
            <person name="Ravikumar R.L."/>
            <person name="Schlapbach R."/>
            <person name="Sreeman S.M."/>
            <person name="Shimizu K.K."/>
        </authorList>
    </citation>
    <scope>NUCLEOTIDE SEQUENCE</scope>
</reference>
<evidence type="ECO:0000313" key="2">
    <source>
        <dbReference type="Proteomes" id="UP001054889"/>
    </source>
</evidence>
<organism evidence="1 2">
    <name type="scientific">Eleusine coracana subsp. coracana</name>
    <dbReference type="NCBI Taxonomy" id="191504"/>
    <lineage>
        <taxon>Eukaryota</taxon>
        <taxon>Viridiplantae</taxon>
        <taxon>Streptophyta</taxon>
        <taxon>Embryophyta</taxon>
        <taxon>Tracheophyta</taxon>
        <taxon>Spermatophyta</taxon>
        <taxon>Magnoliopsida</taxon>
        <taxon>Liliopsida</taxon>
        <taxon>Poales</taxon>
        <taxon>Poaceae</taxon>
        <taxon>PACMAD clade</taxon>
        <taxon>Chloridoideae</taxon>
        <taxon>Cynodonteae</taxon>
        <taxon>Eleusininae</taxon>
        <taxon>Eleusine</taxon>
    </lineage>
</organism>
<keyword evidence="2" id="KW-1185">Reference proteome</keyword>
<accession>A0AAV5DBF5</accession>
<dbReference type="AlphaFoldDB" id="A0AAV5DBF5"/>
<dbReference type="Proteomes" id="UP001054889">
    <property type="component" value="Unassembled WGS sequence"/>
</dbReference>
<evidence type="ECO:0000313" key="1">
    <source>
        <dbReference type="EMBL" id="GJN07758.1"/>
    </source>
</evidence>
<gene>
    <name evidence="1" type="primary">ga25617</name>
    <name evidence="1" type="ORF">PR202_ga25617</name>
</gene>
<protein>
    <submittedName>
        <fullName evidence="1">Uncharacterized protein</fullName>
    </submittedName>
</protein>
<comment type="caution">
    <text evidence="1">The sequence shown here is derived from an EMBL/GenBank/DDBJ whole genome shotgun (WGS) entry which is preliminary data.</text>
</comment>